<evidence type="ECO:0000259" key="2">
    <source>
        <dbReference type="Pfam" id="PF24750"/>
    </source>
</evidence>
<dbReference type="InterPro" id="IPR056592">
    <property type="entry name" value="Beta-prop_At3g26010-like"/>
</dbReference>
<evidence type="ECO:0000313" key="3">
    <source>
        <dbReference type="EnsemblPlants" id="TraesCS2B02G332600.1"/>
    </source>
</evidence>
<organism evidence="3">
    <name type="scientific">Triticum aestivum</name>
    <name type="common">Wheat</name>
    <dbReference type="NCBI Taxonomy" id="4565"/>
    <lineage>
        <taxon>Eukaryota</taxon>
        <taxon>Viridiplantae</taxon>
        <taxon>Streptophyta</taxon>
        <taxon>Embryophyta</taxon>
        <taxon>Tracheophyta</taxon>
        <taxon>Spermatophyta</taxon>
        <taxon>Magnoliopsida</taxon>
        <taxon>Liliopsida</taxon>
        <taxon>Poales</taxon>
        <taxon>Poaceae</taxon>
        <taxon>BOP clade</taxon>
        <taxon>Pooideae</taxon>
        <taxon>Triticodae</taxon>
        <taxon>Triticeae</taxon>
        <taxon>Triticinae</taxon>
        <taxon>Triticum</taxon>
    </lineage>
</organism>
<gene>
    <name evidence="3" type="primary">LOC123039262</name>
</gene>
<accession>A0A3B6CA85</accession>
<dbReference type="OrthoDB" id="674184at2759"/>
<dbReference type="AlphaFoldDB" id="A0A3B6CA85"/>
<dbReference type="PaxDb" id="4565-Traes_2BL_3F5467386.1"/>
<keyword evidence="4" id="KW-1185">Reference proteome</keyword>
<feature type="domain" description="F-box protein At3g26010-like beta-propeller" evidence="2">
    <location>
        <begin position="167"/>
        <end position="438"/>
    </location>
</feature>
<dbReference type="Proteomes" id="UP000019116">
    <property type="component" value="Chromosome 2B"/>
</dbReference>
<dbReference type="STRING" id="4565.A0A3B6CA85"/>
<dbReference type="Pfam" id="PF24750">
    <property type="entry name" value="b-prop_At3g26010-like"/>
    <property type="match status" value="1"/>
</dbReference>
<sequence>MPSTCQRLFLSFCQSRASALPFPPLPSDSSTGFTKAFPPPKSPKALSGPLSSSAATKSIAAAASAEMLLPLRRLSGHLRRAASASALLPPRGLHGHLRRPLSAASPPPWAMIYRISVTPNTTRDASFWLAPPPSATLFSLPERVFSSMEHPRAGGYTDNYASVVFASSGDGLLLLKATWHRFSAHASLDSPRPREVLAKEEHVLYVCNPVTGQLVRLPPSWGTKHLTTATGLLTQADRGRGPPKRYAAAELIEALKDDVVHFVLCRFRSETGKWDVKERLSPLPPGRLMRMRNHEVLAFAGRLWWVDVSWGAVSADPFKDEPQLGHVKLPEGSELPDQDANEGLELTKHRRMGVSDGRLLYVEVSEEEPFQIKSFVLDGESGPWALQHQVSLDTLWPNGGDGTKERPLVVAIDPLNTDLLYLNMGSEEIVSVDLRRNRVIGAYSVLSSDIPTRCRLANIFLPCVLPSFLGSSLIPGKRKTIADTLVRVDSCKK</sequence>
<protein>
    <recommendedName>
        <fullName evidence="2">F-box protein At3g26010-like beta-propeller domain-containing protein</fullName>
    </recommendedName>
</protein>
<dbReference type="Gramene" id="TraesCS2B02G332600.1">
    <property type="protein sequence ID" value="TraesCS2B02G332600.1"/>
    <property type="gene ID" value="TraesCS2B02G332600"/>
</dbReference>
<evidence type="ECO:0000313" key="4">
    <source>
        <dbReference type="Proteomes" id="UP000019116"/>
    </source>
</evidence>
<dbReference type="Gramene" id="TraesCS2B03G0865800.1">
    <property type="protein sequence ID" value="TraesCS2B03G0865800.1.CDS"/>
    <property type="gene ID" value="TraesCS2B03G0865800"/>
</dbReference>
<dbReference type="GeneID" id="123039262"/>
<proteinExistence type="predicted"/>
<evidence type="ECO:0000256" key="1">
    <source>
        <dbReference type="SAM" id="MobiDB-lite"/>
    </source>
</evidence>
<feature type="region of interest" description="Disordered" evidence="1">
    <location>
        <begin position="31"/>
        <end position="50"/>
    </location>
</feature>
<dbReference type="EnsemblPlants" id="TraesCS2B02G332600.1">
    <property type="protein sequence ID" value="TraesCS2B02G332600.1"/>
    <property type="gene ID" value="TraesCS2B02G332600"/>
</dbReference>
<dbReference type="PANTHER" id="PTHR33086:SF10">
    <property type="entry name" value="DUF1618 DOMAIN-CONTAINING PROTEIN"/>
    <property type="match status" value="1"/>
</dbReference>
<name>A0A3B6CA85_WHEAT</name>
<dbReference type="PANTHER" id="PTHR33086">
    <property type="entry name" value="OS05G0468200 PROTEIN-RELATED"/>
    <property type="match status" value="1"/>
</dbReference>
<dbReference type="RefSeq" id="XP_044318432.1">
    <property type="nucleotide sequence ID" value="XM_044462497.1"/>
</dbReference>
<reference evidence="3" key="1">
    <citation type="submission" date="2018-08" db="EMBL/GenBank/DDBJ databases">
        <authorList>
            <person name="Rossello M."/>
        </authorList>
    </citation>
    <scope>NUCLEOTIDE SEQUENCE [LARGE SCALE GENOMIC DNA]</scope>
    <source>
        <strain evidence="3">cv. Chinese Spring</strain>
    </source>
</reference>
<reference evidence="3" key="2">
    <citation type="submission" date="2018-10" db="UniProtKB">
        <authorList>
            <consortium name="EnsemblPlants"/>
        </authorList>
    </citation>
    <scope>IDENTIFICATION</scope>
</reference>